<keyword evidence="4" id="KW-1185">Reference proteome</keyword>
<dbReference type="KEGG" id="lrs:PX52LOC_02353"/>
<evidence type="ECO:0000259" key="1">
    <source>
        <dbReference type="Pfam" id="PF00534"/>
    </source>
</evidence>
<dbReference type="InterPro" id="IPR028098">
    <property type="entry name" value="Glyco_trans_4-like_N"/>
</dbReference>
<protein>
    <submittedName>
        <fullName evidence="3">GT4 family glycosyltransferase</fullName>
    </submittedName>
</protein>
<organism evidence="3 4">
    <name type="scientific">Limnoglobus roseus</name>
    <dbReference type="NCBI Taxonomy" id="2598579"/>
    <lineage>
        <taxon>Bacteria</taxon>
        <taxon>Pseudomonadati</taxon>
        <taxon>Planctomycetota</taxon>
        <taxon>Planctomycetia</taxon>
        <taxon>Gemmatales</taxon>
        <taxon>Gemmataceae</taxon>
        <taxon>Limnoglobus</taxon>
    </lineage>
</organism>
<name>A0A5C1AE82_9BACT</name>
<evidence type="ECO:0000259" key="2">
    <source>
        <dbReference type="Pfam" id="PF13439"/>
    </source>
</evidence>
<feature type="domain" description="Glycosyltransferase subfamily 4-like N-terminal" evidence="2">
    <location>
        <begin position="29"/>
        <end position="188"/>
    </location>
</feature>
<dbReference type="EMBL" id="CP042425">
    <property type="protein sequence ID" value="QEL15434.1"/>
    <property type="molecule type" value="Genomic_DNA"/>
</dbReference>
<dbReference type="PANTHER" id="PTHR12526">
    <property type="entry name" value="GLYCOSYLTRANSFERASE"/>
    <property type="match status" value="1"/>
</dbReference>
<dbReference type="AlphaFoldDB" id="A0A5C1AE82"/>
<dbReference type="Pfam" id="PF00534">
    <property type="entry name" value="Glycos_transf_1"/>
    <property type="match status" value="1"/>
</dbReference>
<dbReference type="InterPro" id="IPR001296">
    <property type="entry name" value="Glyco_trans_1"/>
</dbReference>
<proteinExistence type="predicted"/>
<dbReference type="GO" id="GO:0016757">
    <property type="term" value="F:glycosyltransferase activity"/>
    <property type="evidence" value="ECO:0007669"/>
    <property type="project" value="InterPro"/>
</dbReference>
<dbReference type="Proteomes" id="UP000324974">
    <property type="component" value="Chromosome"/>
</dbReference>
<evidence type="ECO:0000313" key="4">
    <source>
        <dbReference type="Proteomes" id="UP000324974"/>
    </source>
</evidence>
<dbReference type="Gene3D" id="3.40.50.2000">
    <property type="entry name" value="Glycogen Phosphorylase B"/>
    <property type="match status" value="2"/>
</dbReference>
<gene>
    <name evidence="3" type="ORF">PX52LOC_02353</name>
</gene>
<dbReference type="SUPFAM" id="SSF53756">
    <property type="entry name" value="UDP-Glycosyltransferase/glycogen phosphorylase"/>
    <property type="match status" value="1"/>
</dbReference>
<dbReference type="OrthoDB" id="232381at2"/>
<dbReference type="PANTHER" id="PTHR12526:SF634">
    <property type="entry name" value="BLL3361 PROTEIN"/>
    <property type="match status" value="1"/>
</dbReference>
<evidence type="ECO:0000313" key="3">
    <source>
        <dbReference type="EMBL" id="QEL15434.1"/>
    </source>
</evidence>
<dbReference type="RefSeq" id="WP_149110252.1">
    <property type="nucleotide sequence ID" value="NZ_CP042425.1"/>
</dbReference>
<accession>A0A5C1AE82</accession>
<dbReference type="Pfam" id="PF13439">
    <property type="entry name" value="Glyco_transf_4"/>
    <property type="match status" value="1"/>
</dbReference>
<keyword evidence="3" id="KW-0808">Transferase</keyword>
<sequence length="386" mass="42997">MSDSPFGFLAEPQPRPIRVGFVLHVMQVAGAEVLVKETIRRLGSRIVPTVFCLDKVGQLGEDHLAAGGDLVCFHRRPGRDFKVSWKLAREAGRRGIDVIHAHQYTPFFYAALAKPLTRPKPRLILTEHGRHYPDVVSPKRRAFNRVVLDRFADAVNACCEFSATALRDVDGFRGNRIEVIENGIEVDRYGPAADIAEQKRKLGLNPARRYVVHVARHHPVKDQPMLIRGFAAMAADVPDADLLLAGDGPQRSELEELVRSLGITDRVVFLGIRRDVPEVLKAAEVFALTSVSEAASLTLLEAMATGLPVVVTAVGGNPEIVRHEREGLLVPRGDWKACGDALRRLFREPQLAKKFGDAARQRAHEKYRLEQTIDAYHRLYRQVTGI</sequence>
<reference evidence="4" key="1">
    <citation type="submission" date="2019-08" db="EMBL/GenBank/DDBJ databases">
        <title>Limnoglobus roseus gen. nov., sp. nov., a novel freshwater planctomycete with a giant genome from the family Gemmataceae.</title>
        <authorList>
            <person name="Kulichevskaya I.S."/>
            <person name="Naumoff D.G."/>
            <person name="Miroshnikov K."/>
            <person name="Ivanova A."/>
            <person name="Philippov D.A."/>
            <person name="Hakobyan A."/>
            <person name="Rijpstra I.C."/>
            <person name="Sinninghe Damste J.S."/>
            <person name="Liesack W."/>
            <person name="Dedysh S.N."/>
        </authorList>
    </citation>
    <scope>NUCLEOTIDE SEQUENCE [LARGE SCALE GENOMIC DNA]</scope>
    <source>
        <strain evidence="4">PX52</strain>
    </source>
</reference>
<feature type="domain" description="Glycosyl transferase family 1" evidence="1">
    <location>
        <begin position="195"/>
        <end position="362"/>
    </location>
</feature>